<sequence>MVTESRYSARGVSASKEDVHEAIKNVDKGLFPKAFCKIVPDILGGDSEWCNIMHADGAGTKSSLAYMYWKETGDLSVWKGIAQDALIMNVDDLLCVGATDNILVSSTIGRNKNNIPGEVIAAIINGTEELLATLRDMGISIYSTGGETADVGDLVRTIIVDSTVTCRMKREDVISADKISAGNVIVGLSSSGQASYETEYNGGMGSNGLTSARHDVFANYLAKKYPESFDPEVPSDLVYSGKMKLTEQIEGMGIDAGKMVLSPTRTYAPVVKTILDQFRNQISGMIHCSGGAQTKVLHFVDNVHIIKDNMFPVPPLFKMIQEQSGTEWKEMYKVFNMGHRFEIYTDTRTAEEIISISKSFNIDAQIVGRVESCKGKKLTINSGEGTYFY</sequence>
<dbReference type="AlphaFoldDB" id="A0A6I6JRD7"/>
<reference evidence="14 15" key="1">
    <citation type="submission" date="2019-11" db="EMBL/GenBank/DDBJ databases">
        <authorList>
            <person name="Zheng R.K."/>
            <person name="Sun C.M."/>
        </authorList>
    </citation>
    <scope>NUCLEOTIDE SEQUENCE [LARGE SCALE GENOMIC DNA]</scope>
    <source>
        <strain evidence="14 15">WC007</strain>
    </source>
</reference>
<dbReference type="Pfam" id="PF02769">
    <property type="entry name" value="AIRS_C"/>
    <property type="match status" value="1"/>
</dbReference>
<feature type="domain" description="PurM-like N-terminal" evidence="12">
    <location>
        <begin position="48"/>
        <end position="167"/>
    </location>
</feature>
<dbReference type="EC" id="6.3.3.1" evidence="3"/>
<gene>
    <name evidence="14" type="ORF">GM418_08130</name>
</gene>
<dbReference type="PANTHER" id="PTHR10520:SF12">
    <property type="entry name" value="TRIFUNCTIONAL PURINE BIOSYNTHETIC PROTEIN ADENOSINE-3"/>
    <property type="match status" value="1"/>
</dbReference>
<dbReference type="GO" id="GO:0005829">
    <property type="term" value="C:cytosol"/>
    <property type="evidence" value="ECO:0007669"/>
    <property type="project" value="TreeGrafter"/>
</dbReference>
<dbReference type="SUPFAM" id="SSF56042">
    <property type="entry name" value="PurM C-terminal domain-like"/>
    <property type="match status" value="1"/>
</dbReference>
<evidence type="ECO:0000256" key="2">
    <source>
        <dbReference type="ARBA" id="ARBA00010280"/>
    </source>
</evidence>
<dbReference type="UniPathway" id="UPA00074">
    <property type="reaction ID" value="UER00129"/>
</dbReference>
<dbReference type="InterPro" id="IPR036676">
    <property type="entry name" value="PurM-like_C_sf"/>
</dbReference>
<dbReference type="RefSeq" id="WP_158864946.1">
    <property type="nucleotide sequence ID" value="NZ_CP046401.1"/>
</dbReference>
<evidence type="ECO:0000256" key="5">
    <source>
        <dbReference type="ARBA" id="ARBA00022598"/>
    </source>
</evidence>
<evidence type="ECO:0000313" key="15">
    <source>
        <dbReference type="Proteomes" id="UP000428260"/>
    </source>
</evidence>
<keyword evidence="6" id="KW-0547">Nucleotide-binding</keyword>
<dbReference type="Proteomes" id="UP000428260">
    <property type="component" value="Chromosome"/>
</dbReference>
<dbReference type="InterPro" id="IPR036921">
    <property type="entry name" value="PurM-like_N_sf"/>
</dbReference>
<dbReference type="GO" id="GO:0046084">
    <property type="term" value="P:adenine biosynthetic process"/>
    <property type="evidence" value="ECO:0007669"/>
    <property type="project" value="TreeGrafter"/>
</dbReference>
<dbReference type="InterPro" id="IPR016188">
    <property type="entry name" value="PurM-like_N"/>
</dbReference>
<protein>
    <recommendedName>
        <fullName evidence="4">Phosphoribosylformylglycinamidine cyclo-ligase</fullName>
        <ecNumber evidence="3">6.3.3.1</ecNumber>
    </recommendedName>
    <alternativeName>
        <fullName evidence="9">AIR synthase</fullName>
    </alternativeName>
    <alternativeName>
        <fullName evidence="10">AIRS</fullName>
    </alternativeName>
    <alternativeName>
        <fullName evidence="8">Phosphoribosyl-aminoimidazole synthetase</fullName>
    </alternativeName>
</protein>
<name>A0A6I6JRD7_9BACT</name>
<dbReference type="InterPro" id="IPR004733">
    <property type="entry name" value="PurM_cligase"/>
</dbReference>
<evidence type="ECO:0000313" key="14">
    <source>
        <dbReference type="EMBL" id="QGY43628.1"/>
    </source>
</evidence>
<evidence type="ECO:0000256" key="6">
    <source>
        <dbReference type="ARBA" id="ARBA00022741"/>
    </source>
</evidence>
<dbReference type="SUPFAM" id="SSF55326">
    <property type="entry name" value="PurM N-terminal domain-like"/>
    <property type="match status" value="1"/>
</dbReference>
<evidence type="ECO:0000256" key="4">
    <source>
        <dbReference type="ARBA" id="ARBA00020367"/>
    </source>
</evidence>
<dbReference type="GO" id="GO:0004637">
    <property type="term" value="F:phosphoribosylamine-glycine ligase activity"/>
    <property type="evidence" value="ECO:0007669"/>
    <property type="project" value="TreeGrafter"/>
</dbReference>
<organism evidence="14 15">
    <name type="scientific">Maribellus comscasis</name>
    <dbReference type="NCBI Taxonomy" id="2681766"/>
    <lineage>
        <taxon>Bacteria</taxon>
        <taxon>Pseudomonadati</taxon>
        <taxon>Bacteroidota</taxon>
        <taxon>Bacteroidia</taxon>
        <taxon>Marinilabiliales</taxon>
        <taxon>Prolixibacteraceae</taxon>
        <taxon>Maribellus</taxon>
    </lineage>
</organism>
<keyword evidence="15" id="KW-1185">Reference proteome</keyword>
<dbReference type="InterPro" id="IPR010918">
    <property type="entry name" value="PurM-like_C_dom"/>
</dbReference>
<evidence type="ECO:0000256" key="11">
    <source>
        <dbReference type="ARBA" id="ARBA00049057"/>
    </source>
</evidence>
<evidence type="ECO:0000256" key="1">
    <source>
        <dbReference type="ARBA" id="ARBA00004686"/>
    </source>
</evidence>
<dbReference type="Gene3D" id="3.30.1330.10">
    <property type="entry name" value="PurM-like, N-terminal domain"/>
    <property type="match status" value="1"/>
</dbReference>
<dbReference type="Gene3D" id="3.90.650.10">
    <property type="entry name" value="PurM-like C-terminal domain"/>
    <property type="match status" value="1"/>
</dbReference>
<evidence type="ECO:0000256" key="9">
    <source>
        <dbReference type="ARBA" id="ARBA00032931"/>
    </source>
</evidence>
<feature type="domain" description="PurM-like C-terminal" evidence="13">
    <location>
        <begin position="256"/>
        <end position="379"/>
    </location>
</feature>
<comment type="pathway">
    <text evidence="1">Purine metabolism; IMP biosynthesis via de novo pathway; 5-amino-1-(5-phospho-D-ribosyl)imidazole from N(2)-formyl-N(1)-(5-phospho-D-ribosyl)glycinamide: step 2/2.</text>
</comment>
<keyword evidence="7" id="KW-0067">ATP-binding</keyword>
<evidence type="ECO:0000256" key="10">
    <source>
        <dbReference type="ARBA" id="ARBA00033093"/>
    </source>
</evidence>
<dbReference type="KEGG" id="mcos:GM418_08130"/>
<dbReference type="GO" id="GO:0004641">
    <property type="term" value="F:phosphoribosylformylglycinamidine cyclo-ligase activity"/>
    <property type="evidence" value="ECO:0007669"/>
    <property type="project" value="UniProtKB-EC"/>
</dbReference>
<evidence type="ECO:0000256" key="7">
    <source>
        <dbReference type="ARBA" id="ARBA00022840"/>
    </source>
</evidence>
<dbReference type="Pfam" id="PF00586">
    <property type="entry name" value="AIRS"/>
    <property type="match status" value="1"/>
</dbReference>
<evidence type="ECO:0000256" key="8">
    <source>
        <dbReference type="ARBA" id="ARBA00031908"/>
    </source>
</evidence>
<proteinExistence type="inferred from homology"/>
<dbReference type="PANTHER" id="PTHR10520">
    <property type="entry name" value="TRIFUNCTIONAL PURINE BIOSYNTHETIC PROTEIN ADENOSINE-3-RELATED"/>
    <property type="match status" value="1"/>
</dbReference>
<comment type="catalytic activity">
    <reaction evidence="11">
        <text>2-formamido-N(1)-(5-O-phospho-beta-D-ribosyl)acetamidine + ATP = 5-amino-1-(5-phospho-beta-D-ribosyl)imidazole + ADP + phosphate + H(+)</text>
        <dbReference type="Rhea" id="RHEA:23032"/>
        <dbReference type="ChEBI" id="CHEBI:15378"/>
        <dbReference type="ChEBI" id="CHEBI:30616"/>
        <dbReference type="ChEBI" id="CHEBI:43474"/>
        <dbReference type="ChEBI" id="CHEBI:137981"/>
        <dbReference type="ChEBI" id="CHEBI:147287"/>
        <dbReference type="ChEBI" id="CHEBI:456216"/>
        <dbReference type="EC" id="6.3.3.1"/>
    </reaction>
</comment>
<keyword evidence="5 14" id="KW-0436">Ligase</keyword>
<dbReference type="GO" id="GO:0006189">
    <property type="term" value="P:'de novo' IMP biosynthetic process"/>
    <property type="evidence" value="ECO:0007669"/>
    <property type="project" value="UniProtKB-UniPathway"/>
</dbReference>
<dbReference type="GO" id="GO:0005524">
    <property type="term" value="F:ATP binding"/>
    <property type="evidence" value="ECO:0007669"/>
    <property type="project" value="UniProtKB-KW"/>
</dbReference>
<dbReference type="EMBL" id="CP046401">
    <property type="protein sequence ID" value="QGY43628.1"/>
    <property type="molecule type" value="Genomic_DNA"/>
</dbReference>
<evidence type="ECO:0000256" key="3">
    <source>
        <dbReference type="ARBA" id="ARBA00013047"/>
    </source>
</evidence>
<accession>A0A6I6JRD7</accession>
<evidence type="ECO:0000259" key="13">
    <source>
        <dbReference type="Pfam" id="PF02769"/>
    </source>
</evidence>
<evidence type="ECO:0000259" key="12">
    <source>
        <dbReference type="Pfam" id="PF00586"/>
    </source>
</evidence>
<comment type="similarity">
    <text evidence="2">Belongs to the AIR synthase family.</text>
</comment>